<evidence type="ECO:0000259" key="3">
    <source>
        <dbReference type="PROSITE" id="PS51229"/>
    </source>
</evidence>
<dbReference type="Pfam" id="PF14555">
    <property type="entry name" value="UBA_4"/>
    <property type="match status" value="1"/>
</dbReference>
<name>A3LQ63_PICST</name>
<dbReference type="Pfam" id="PF03556">
    <property type="entry name" value="Cullin_binding"/>
    <property type="match status" value="1"/>
</dbReference>
<dbReference type="FunCoup" id="A3LQ63">
    <property type="interactions" value="421"/>
</dbReference>
<dbReference type="PROSITE" id="PS51229">
    <property type="entry name" value="DCUN1"/>
    <property type="match status" value="1"/>
</dbReference>
<dbReference type="EMBL" id="CP000496">
    <property type="protein sequence ID" value="ABN65156.2"/>
    <property type="molecule type" value="Genomic_DNA"/>
</dbReference>
<feature type="domain" description="DCUN1" evidence="3">
    <location>
        <begin position="53"/>
        <end position="282"/>
    </location>
</feature>
<evidence type="ECO:0000256" key="1">
    <source>
        <dbReference type="ARBA" id="ARBA00022786"/>
    </source>
</evidence>
<dbReference type="CDD" id="cd14273">
    <property type="entry name" value="UBA_TAP-C_like"/>
    <property type="match status" value="1"/>
</dbReference>
<dbReference type="PANTHER" id="PTHR12281:SF31">
    <property type="entry name" value="DCN1-LIKE PROTEIN 3"/>
    <property type="match status" value="1"/>
</dbReference>
<dbReference type="KEGG" id="pic:PICST_54287"/>
<keyword evidence="1" id="KW-0833">Ubl conjugation pathway</keyword>
<dbReference type="GO" id="GO:0097602">
    <property type="term" value="F:cullin family protein binding"/>
    <property type="evidence" value="ECO:0007669"/>
    <property type="project" value="TreeGrafter"/>
</dbReference>
<dbReference type="HOGENOM" id="CLU_047042_0_0_1"/>
<dbReference type="GO" id="GO:0000151">
    <property type="term" value="C:ubiquitin ligase complex"/>
    <property type="evidence" value="ECO:0007669"/>
    <property type="project" value="TreeGrafter"/>
</dbReference>
<dbReference type="InterPro" id="IPR005176">
    <property type="entry name" value="PONY_dom"/>
</dbReference>
<dbReference type="OMA" id="LWCKFLQ"/>
<accession>A3LQ63</accession>
<dbReference type="OrthoDB" id="27198at2759"/>
<dbReference type="GeneID" id="4836823"/>
<gene>
    <name evidence="4" type="ORF">PICST_54287</name>
</gene>
<dbReference type="InterPro" id="IPR009060">
    <property type="entry name" value="UBA-like_sf"/>
</dbReference>
<dbReference type="SUPFAM" id="SSF46934">
    <property type="entry name" value="UBA-like"/>
    <property type="match status" value="1"/>
</dbReference>
<evidence type="ECO:0000313" key="5">
    <source>
        <dbReference type="Proteomes" id="UP000002258"/>
    </source>
</evidence>
<dbReference type="Gene3D" id="1.10.238.10">
    <property type="entry name" value="EF-hand"/>
    <property type="match status" value="1"/>
</dbReference>
<evidence type="ECO:0000256" key="2">
    <source>
        <dbReference type="RuleBase" id="RU410713"/>
    </source>
</evidence>
<organism evidence="4 5">
    <name type="scientific">Scheffersomyces stipitis (strain ATCC 58785 / CBS 6054 / NBRC 10063 / NRRL Y-11545)</name>
    <name type="common">Yeast</name>
    <name type="synonym">Pichia stipitis</name>
    <dbReference type="NCBI Taxonomy" id="322104"/>
    <lineage>
        <taxon>Eukaryota</taxon>
        <taxon>Fungi</taxon>
        <taxon>Dikarya</taxon>
        <taxon>Ascomycota</taxon>
        <taxon>Saccharomycotina</taxon>
        <taxon>Pichiomycetes</taxon>
        <taxon>Debaryomycetaceae</taxon>
        <taxon>Scheffersomyces</taxon>
    </lineage>
</organism>
<dbReference type="AlphaFoldDB" id="A3LQ63"/>
<dbReference type="eggNOG" id="KOG3077">
    <property type="taxonomic scope" value="Eukaryota"/>
</dbReference>
<dbReference type="InterPro" id="IPR014764">
    <property type="entry name" value="DCN-prot"/>
</dbReference>
<proteinExistence type="predicted"/>
<dbReference type="STRING" id="322104.A3LQ63"/>
<dbReference type="Proteomes" id="UP000002258">
    <property type="component" value="Chromosome 2"/>
</dbReference>
<dbReference type="GO" id="GO:0031624">
    <property type="term" value="F:ubiquitin conjugating enzyme binding"/>
    <property type="evidence" value="ECO:0007669"/>
    <property type="project" value="TreeGrafter"/>
</dbReference>
<dbReference type="Gene3D" id="1.10.238.200">
    <property type="entry name" value="Cullin, PONY binding domain"/>
    <property type="match status" value="1"/>
</dbReference>
<reference evidence="4 5" key="1">
    <citation type="journal article" date="2007" name="Nat. Biotechnol.">
        <title>Genome sequence of the lignocellulose-bioconverting and xylose-fermenting yeast Pichia stipitis.</title>
        <authorList>
            <person name="Jeffries T.W."/>
            <person name="Grigoriev I.V."/>
            <person name="Grimwood J."/>
            <person name="Laplaza J.M."/>
            <person name="Aerts A."/>
            <person name="Salamov A."/>
            <person name="Schmutz J."/>
            <person name="Lindquist E."/>
            <person name="Dehal P."/>
            <person name="Shapiro H."/>
            <person name="Jin Y.S."/>
            <person name="Passoth V."/>
            <person name="Richardson P.M."/>
        </authorList>
    </citation>
    <scope>NUCLEOTIDE SEQUENCE [LARGE SCALE GENOMIC DNA]</scope>
    <source>
        <strain evidence="5">ATCC 58785 / CBS 6054 / NBRC 10063 / NRRL Y-11545</strain>
    </source>
</reference>
<dbReference type="GO" id="GO:0032182">
    <property type="term" value="F:ubiquitin-like protein binding"/>
    <property type="evidence" value="ECO:0007669"/>
    <property type="project" value="TreeGrafter"/>
</dbReference>
<dbReference type="GO" id="GO:0045116">
    <property type="term" value="P:protein neddylation"/>
    <property type="evidence" value="ECO:0007669"/>
    <property type="project" value="TreeGrafter"/>
</dbReference>
<dbReference type="Gene3D" id="1.10.8.10">
    <property type="entry name" value="DNA helicase RuvA subunit, C-terminal domain"/>
    <property type="match status" value="1"/>
</dbReference>
<protein>
    <recommendedName>
        <fullName evidence="2">Defective in cullin neddylation protein</fullName>
    </recommendedName>
</protein>
<dbReference type="PANTHER" id="PTHR12281">
    <property type="entry name" value="RP42 RELATED"/>
    <property type="match status" value="1"/>
</dbReference>
<keyword evidence="5" id="KW-1185">Reference proteome</keyword>
<dbReference type="InterPro" id="IPR042460">
    <property type="entry name" value="DCN1-like_PONY"/>
</dbReference>
<sequence length="291" mass="34340">MFKKNSVKQQFVDITGASSATASKFLDSNNYNLQRAVDAYFNSPSSKKSSAPVFDKALVAIFENYRDEDNESQIDINGTMQYLEDLEIEPEDPQSLTLAFFLHSPRMGVFSKSQFLKQWQQYGINSIDGMKKFLAQYHESLLYNEENFYEENSNLGYGKKEPVTFKKLYDFTFDFLMEVENQKLLDYQTAIDYWTLLLPLVVNTAVKDGSLQPDKRATVESRIEQWFEFVRNEYKRSFSKDSWSMFYLFFKDIIIKDPEKFTDYDEMAAWPSVMDEYFEYLRENELLEELV</sequence>
<dbReference type="RefSeq" id="XP_001383185.2">
    <property type="nucleotide sequence ID" value="XM_001383148.1"/>
</dbReference>
<comment type="function">
    <text evidence="2">Neddylation of cullins play an essential role in the regulation of SCF-type complexes activity.</text>
</comment>
<evidence type="ECO:0000313" key="4">
    <source>
        <dbReference type="EMBL" id="ABN65156.2"/>
    </source>
</evidence>
<dbReference type="InParanoid" id="A3LQ63"/>